<dbReference type="PANTHER" id="PTHR33778">
    <property type="entry name" value="PROTEIN MGTC"/>
    <property type="match status" value="1"/>
</dbReference>
<evidence type="ECO:0000256" key="2">
    <source>
        <dbReference type="ARBA" id="ARBA00009298"/>
    </source>
</evidence>
<dbReference type="RefSeq" id="WP_280601818.1">
    <property type="nucleotide sequence ID" value="NZ_JARXRN010000025.1"/>
</dbReference>
<dbReference type="InterPro" id="IPR003416">
    <property type="entry name" value="MgtC/SapB/SrpB/YhiD_fam"/>
</dbReference>
<dbReference type="PANTHER" id="PTHR33778:SF1">
    <property type="entry name" value="MAGNESIUM TRANSPORTER YHID-RELATED"/>
    <property type="match status" value="1"/>
</dbReference>
<evidence type="ECO:0000313" key="10">
    <source>
        <dbReference type="EMBL" id="MDH5830923.1"/>
    </source>
</evidence>
<name>A0ABT6JKF1_9GAMM</name>
<protein>
    <recommendedName>
        <fullName evidence="7">Protein MgtC</fullName>
    </recommendedName>
</protein>
<accession>A0ABT6JKF1</accession>
<comment type="caution">
    <text evidence="10">The sequence shown here is derived from an EMBL/GenBank/DDBJ whole genome shotgun (WGS) entry which is preliminary data.</text>
</comment>
<keyword evidence="5 7" id="KW-1133">Transmembrane helix</keyword>
<keyword evidence="6 7" id="KW-0472">Membrane</keyword>
<keyword evidence="11" id="KW-1185">Reference proteome</keyword>
<evidence type="ECO:0000256" key="3">
    <source>
        <dbReference type="ARBA" id="ARBA00022475"/>
    </source>
</evidence>
<sequence>MDPGIAQQLDVVASMAIAMLLGGLIGFERELKRRPAGFRTHMLVAGASALLVGVGRLTVEAQAGSPASGIMQVDPLRLVEAVIAGVAFIGAGTIFGESRRGGETISGITTAASLLTVAVIGVAAGLDYYLVAGTATALSLFVLVALSWWEKRKGLQEAAKDPQAAVSQAPSAEDPARVRRR</sequence>
<keyword evidence="3" id="KW-1003">Cell membrane</keyword>
<evidence type="ECO:0000256" key="5">
    <source>
        <dbReference type="ARBA" id="ARBA00022989"/>
    </source>
</evidence>
<comment type="similarity">
    <text evidence="2 7">Belongs to the MgtC/SapB family.</text>
</comment>
<evidence type="ECO:0000256" key="8">
    <source>
        <dbReference type="SAM" id="MobiDB-lite"/>
    </source>
</evidence>
<evidence type="ECO:0000256" key="6">
    <source>
        <dbReference type="ARBA" id="ARBA00023136"/>
    </source>
</evidence>
<feature type="domain" description="MgtC/SapB/SrpB/YhiD N-terminal" evidence="9">
    <location>
        <begin position="15"/>
        <end position="151"/>
    </location>
</feature>
<evidence type="ECO:0000256" key="1">
    <source>
        <dbReference type="ARBA" id="ARBA00004651"/>
    </source>
</evidence>
<dbReference type="Pfam" id="PF02308">
    <property type="entry name" value="MgtC"/>
    <property type="match status" value="1"/>
</dbReference>
<evidence type="ECO:0000256" key="4">
    <source>
        <dbReference type="ARBA" id="ARBA00022692"/>
    </source>
</evidence>
<gene>
    <name evidence="10" type="ORF">QFW80_10400</name>
</gene>
<dbReference type="PRINTS" id="PR01837">
    <property type="entry name" value="MGTCSAPBPROT"/>
</dbReference>
<feature type="transmembrane region" description="Helical" evidence="7">
    <location>
        <begin position="78"/>
        <end position="96"/>
    </location>
</feature>
<dbReference type="EMBL" id="JARXRN010000025">
    <property type="protein sequence ID" value="MDH5830923.1"/>
    <property type="molecule type" value="Genomic_DNA"/>
</dbReference>
<comment type="subcellular location">
    <subcellularLocation>
        <location evidence="7">Cell inner membrane</location>
        <topology evidence="7">Multi-pass membrane protein</topology>
    </subcellularLocation>
    <subcellularLocation>
        <location evidence="1">Cell membrane</location>
        <topology evidence="1">Multi-pass membrane protein</topology>
    </subcellularLocation>
</comment>
<feature type="transmembrane region" description="Helical" evidence="7">
    <location>
        <begin position="129"/>
        <end position="149"/>
    </location>
</feature>
<feature type="transmembrane region" description="Helical" evidence="7">
    <location>
        <begin position="6"/>
        <end position="27"/>
    </location>
</feature>
<reference evidence="10 11" key="1">
    <citation type="submission" date="2023-04" db="EMBL/GenBank/DDBJ databases">
        <title>Luteimonas sp. M1R5S18.</title>
        <authorList>
            <person name="Sun J.-Q."/>
        </authorList>
    </citation>
    <scope>NUCLEOTIDE SEQUENCE [LARGE SCALE GENOMIC DNA]</scope>
    <source>
        <strain evidence="10 11">M1R5S18</strain>
    </source>
</reference>
<feature type="region of interest" description="Disordered" evidence="8">
    <location>
        <begin position="158"/>
        <end position="181"/>
    </location>
</feature>
<evidence type="ECO:0000313" key="11">
    <source>
        <dbReference type="Proteomes" id="UP001156831"/>
    </source>
</evidence>
<dbReference type="Proteomes" id="UP001156831">
    <property type="component" value="Unassembled WGS sequence"/>
</dbReference>
<evidence type="ECO:0000256" key="7">
    <source>
        <dbReference type="RuleBase" id="RU365041"/>
    </source>
</evidence>
<proteinExistence type="inferred from homology"/>
<organism evidence="10 11">
    <name type="scientific">Luteimonas rhizosphaericola</name>
    <dbReference type="NCBI Taxonomy" id="3042024"/>
    <lineage>
        <taxon>Bacteria</taxon>
        <taxon>Pseudomonadati</taxon>
        <taxon>Pseudomonadota</taxon>
        <taxon>Gammaproteobacteria</taxon>
        <taxon>Lysobacterales</taxon>
        <taxon>Lysobacteraceae</taxon>
        <taxon>Luteimonas</taxon>
    </lineage>
</organism>
<evidence type="ECO:0000259" key="9">
    <source>
        <dbReference type="Pfam" id="PF02308"/>
    </source>
</evidence>
<feature type="transmembrane region" description="Helical" evidence="7">
    <location>
        <begin position="39"/>
        <end position="58"/>
    </location>
</feature>
<keyword evidence="4 7" id="KW-0812">Transmembrane</keyword>
<keyword evidence="7" id="KW-0997">Cell inner membrane</keyword>
<feature type="transmembrane region" description="Helical" evidence="7">
    <location>
        <begin position="105"/>
        <end position="123"/>
    </location>
</feature>
<dbReference type="InterPro" id="IPR049177">
    <property type="entry name" value="MgtC_SapB_SrpB_YhiD_N"/>
</dbReference>